<gene>
    <name evidence="1" type="ORF">DVS28_b0335</name>
</gene>
<name>A0A346Y6K8_9ACTN</name>
<keyword evidence="1" id="KW-0614">Plasmid</keyword>
<geneLocation type="plasmid" evidence="2">
    <name>pedy32-46i</name>
</geneLocation>
<dbReference type="KEGG" id="euz:DVS28_b0335"/>
<dbReference type="Proteomes" id="UP000264006">
    <property type="component" value="Plasmid pEDY32-46I"/>
</dbReference>
<accession>A0A346Y6K8</accession>
<organism evidence="1 2">
    <name type="scientific">Euzebya pacifica</name>
    <dbReference type="NCBI Taxonomy" id="1608957"/>
    <lineage>
        <taxon>Bacteria</taxon>
        <taxon>Bacillati</taxon>
        <taxon>Actinomycetota</taxon>
        <taxon>Nitriliruptoria</taxon>
        <taxon>Euzebyales</taxon>
    </lineage>
</organism>
<keyword evidence="2" id="KW-1185">Reference proteome</keyword>
<dbReference type="AlphaFoldDB" id="A0A346Y6K8"/>
<dbReference type="EMBL" id="CP031166">
    <property type="protein sequence ID" value="AXV10105.1"/>
    <property type="molecule type" value="Genomic_DNA"/>
</dbReference>
<evidence type="ECO:0000313" key="2">
    <source>
        <dbReference type="Proteomes" id="UP000264006"/>
    </source>
</evidence>
<reference evidence="1 2" key="1">
    <citation type="submission" date="2018-09" db="EMBL/GenBank/DDBJ databases">
        <title>Complete genome sequence of Euzebya sp. DY32-46 isolated from seawater of Pacific Ocean.</title>
        <authorList>
            <person name="Xu L."/>
            <person name="Wu Y.-H."/>
            <person name="Xu X.-W."/>
        </authorList>
    </citation>
    <scope>NUCLEOTIDE SEQUENCE [LARGE SCALE GENOMIC DNA]</scope>
    <source>
        <strain evidence="1 2">DY32-46</strain>
        <plasmid evidence="2">pedy32-46i</plasmid>
    </source>
</reference>
<proteinExistence type="predicted"/>
<evidence type="ECO:0000313" key="1">
    <source>
        <dbReference type="EMBL" id="AXV10105.1"/>
    </source>
</evidence>
<protein>
    <submittedName>
        <fullName evidence="1">Uncharacterized protein</fullName>
    </submittedName>
</protein>
<sequence length="452" mass="48528">MDDVPRQMLIGDAGSLATADELDRLDPPDDLTVPPWVWRRDQALRGDAYIGLTADQGSWRLVEHVALDIVGRPIGTVLAEVEEPLEGSVGHDPVGWPGARVDWEAWAAAVGRDDPEAATPADWPILSELVDLPGHLQGHVGVPSGRIAVGDSFVGSNGSPYPFQVLPVRLPAGRWPVWLLDTSEPTMNTDVVIRFGDTRPVCWVSLPNVGVQTAKVGFGDVGTFEQPISDPVPGGGPPHDASGAGQVQVRTGTEGSWPIFIGLDRLGVAVAAAALDTTRMAEAYIADRHPSPADVRMRDRHVADLGDRILELHGDVLAELRRILSALGVDAIADRSTLSWVANDLSFTAYVAHEGDEEPPAIGVDVALPPPHATPEDLDVVVGEPATDSSGWDAPTSQPWRYGTYRPGHLPPLRHEPVRHLSVEFDSDQLSEGRIVEALADLRSGITRIRNV</sequence>